<protein>
    <submittedName>
        <fullName evidence="3">ATP binding</fullName>
        <ecNumber evidence="3">2.7.11.25</ecNumber>
    </submittedName>
</protein>
<feature type="compositionally biased region" description="Basic and acidic residues" evidence="1">
    <location>
        <begin position="663"/>
        <end position="672"/>
    </location>
</feature>
<dbReference type="Proteomes" id="UP001143981">
    <property type="component" value="Unassembled WGS sequence"/>
</dbReference>
<dbReference type="AlphaFoldDB" id="A0A9W8CXC8"/>
<dbReference type="PROSITE" id="PS50105">
    <property type="entry name" value="SAM_DOMAIN"/>
    <property type="match status" value="1"/>
</dbReference>
<evidence type="ECO:0000313" key="3">
    <source>
        <dbReference type="EMBL" id="KAJ1727248.1"/>
    </source>
</evidence>
<accession>A0A9W8CXC8</accession>
<dbReference type="SMART" id="SM00454">
    <property type="entry name" value="SAM"/>
    <property type="match status" value="1"/>
</dbReference>
<dbReference type="InterPro" id="IPR013761">
    <property type="entry name" value="SAM/pointed_sf"/>
</dbReference>
<dbReference type="EC" id="2.7.11.25" evidence="3"/>
<dbReference type="EMBL" id="JANBOI010001166">
    <property type="protein sequence ID" value="KAJ1727248.1"/>
    <property type="molecule type" value="Genomic_DNA"/>
</dbReference>
<gene>
    <name evidence="3" type="primary">STE11</name>
    <name evidence="3" type="ORF">LPJ61_004676</name>
</gene>
<feature type="region of interest" description="Disordered" evidence="1">
    <location>
        <begin position="591"/>
        <end position="717"/>
    </location>
</feature>
<dbReference type="Pfam" id="PF00536">
    <property type="entry name" value="SAM_1"/>
    <property type="match status" value="1"/>
</dbReference>
<dbReference type="InterPro" id="IPR001660">
    <property type="entry name" value="SAM"/>
</dbReference>
<evidence type="ECO:0000259" key="2">
    <source>
        <dbReference type="PROSITE" id="PS50105"/>
    </source>
</evidence>
<evidence type="ECO:0000313" key="4">
    <source>
        <dbReference type="Proteomes" id="UP001143981"/>
    </source>
</evidence>
<dbReference type="OrthoDB" id="266718at2759"/>
<feature type="compositionally biased region" description="Low complexity" evidence="1">
    <location>
        <begin position="199"/>
        <end position="215"/>
    </location>
</feature>
<feature type="compositionally biased region" description="Low complexity" evidence="1">
    <location>
        <begin position="223"/>
        <end position="232"/>
    </location>
</feature>
<sequence>MRSPAARLRNLTKLGVVPDDEPAPPHEMQYTLQQVMQWNEQRVCQWVREQGFGKYEEAFHEQQVNGEALVELDYGLLKELSVRTVGERVRLNLAIRRLRQQCLHMDVDMDMGNGANPRNKRSVTLGSMPGVGGFAPHSAMELVASPGPLSATTVASMGMAAEPTLVGAFGLVPPFLTSAGARKELPILPRASMSSNSIGLSEVGESSGSGSSSSSSGGGGSGSARPSGNGNSILQRSNTDTRAFGAREHTHELISATVRKQKTAGGGPHRHTQQITPPHKTGGGAPAAVPLSAPVPRLRAQAGSQRAQKPGQGGDIERLGFQLQEFFGTDISVAHLADSLSVRTWQITIAGPENQVRQVQIANTNSAKAILDRVRRAFDLDNEIDGDQYSLFSMTSEGGGARCLTNEELSKMFSDPDSTPPEKFFLRKRHQLSRPPMGTKRSEHLQRAIERLGNIIPAASAQIPPPPPLHQLLLRPLTKWESTTEKLTKILGERPPSELVSMNVEKYFPGNEARARHSIMRRRKNESQEAAGPDGQDSTGRSSRRQSRANRRSSNTSARSMQARIRSLTLGSEERWSGFSNNLEPIKESLQSPAAPGLATPAPPPAAPEEPAASVDEAAAAAPAEAGAPDGDEQASRAIVTSPPPVSPNGSCASLQFSDDEDSRSGSDDDHNMGTLSDLSDSGLSDSFDDDSSFCNSLRDSDIYGDEDLATYDSELR</sequence>
<feature type="compositionally biased region" description="Low complexity" evidence="1">
    <location>
        <begin position="609"/>
        <end position="629"/>
    </location>
</feature>
<feature type="compositionally biased region" description="Polar residues" evidence="1">
    <location>
        <begin position="648"/>
        <end position="657"/>
    </location>
</feature>
<keyword evidence="4" id="KW-1185">Reference proteome</keyword>
<dbReference type="SUPFAM" id="SSF47769">
    <property type="entry name" value="SAM/Pointed domain"/>
    <property type="match status" value="1"/>
</dbReference>
<comment type="caution">
    <text evidence="3">The sequence shown here is derived from an EMBL/GenBank/DDBJ whole genome shotgun (WGS) entry which is preliminary data.</text>
</comment>
<organism evidence="3 4">
    <name type="scientific">Coemansia biformis</name>
    <dbReference type="NCBI Taxonomy" id="1286918"/>
    <lineage>
        <taxon>Eukaryota</taxon>
        <taxon>Fungi</taxon>
        <taxon>Fungi incertae sedis</taxon>
        <taxon>Zoopagomycota</taxon>
        <taxon>Kickxellomycotina</taxon>
        <taxon>Kickxellomycetes</taxon>
        <taxon>Kickxellales</taxon>
        <taxon>Kickxellaceae</taxon>
        <taxon>Coemansia</taxon>
    </lineage>
</organism>
<feature type="domain" description="SAM" evidence="2">
    <location>
        <begin position="38"/>
        <end position="101"/>
    </location>
</feature>
<feature type="compositionally biased region" description="Low complexity" evidence="1">
    <location>
        <begin position="676"/>
        <end position="686"/>
    </location>
</feature>
<dbReference type="GO" id="GO:0004709">
    <property type="term" value="F:MAP kinase kinase kinase activity"/>
    <property type="evidence" value="ECO:0007669"/>
    <property type="project" value="UniProtKB-EC"/>
</dbReference>
<dbReference type="Gene3D" id="1.10.150.50">
    <property type="entry name" value="Transcription Factor, Ets-1"/>
    <property type="match status" value="1"/>
</dbReference>
<reference evidence="3" key="1">
    <citation type="submission" date="2022-07" db="EMBL/GenBank/DDBJ databases">
        <title>Phylogenomic reconstructions and comparative analyses of Kickxellomycotina fungi.</title>
        <authorList>
            <person name="Reynolds N.K."/>
            <person name="Stajich J.E."/>
            <person name="Barry K."/>
            <person name="Grigoriev I.V."/>
            <person name="Crous P."/>
            <person name="Smith M.E."/>
        </authorList>
    </citation>
    <scope>NUCLEOTIDE SEQUENCE</scope>
    <source>
        <strain evidence="3">BCRC 34381</strain>
    </source>
</reference>
<feature type="non-terminal residue" evidence="3">
    <location>
        <position position="717"/>
    </location>
</feature>
<proteinExistence type="predicted"/>
<keyword evidence="3" id="KW-0808">Transferase</keyword>
<feature type="region of interest" description="Disordered" evidence="1">
    <location>
        <begin position="199"/>
        <end position="236"/>
    </location>
</feature>
<feature type="region of interest" description="Disordered" evidence="1">
    <location>
        <begin position="259"/>
        <end position="288"/>
    </location>
</feature>
<evidence type="ECO:0000256" key="1">
    <source>
        <dbReference type="SAM" id="MobiDB-lite"/>
    </source>
</evidence>
<dbReference type="Gene3D" id="3.10.20.90">
    <property type="entry name" value="Phosphatidylinositol 3-kinase Catalytic Subunit, Chain A, domain 1"/>
    <property type="match status" value="1"/>
</dbReference>
<feature type="region of interest" description="Disordered" evidence="1">
    <location>
        <begin position="511"/>
        <end position="562"/>
    </location>
</feature>
<feature type="compositionally biased region" description="Basic residues" evidence="1">
    <location>
        <begin position="542"/>
        <end position="551"/>
    </location>
</feature>
<name>A0A9W8CXC8_9FUNG</name>